<dbReference type="Pfam" id="PF02826">
    <property type="entry name" value="2-Hacid_dh_C"/>
    <property type="match status" value="1"/>
</dbReference>
<reference key="1">
    <citation type="submission" date="2009-08" db="EMBL/GenBank/DDBJ databases">
        <title>The genome sequence of Spirochaeta thermophila DSM6192.</title>
        <authorList>
            <person name="Angelov A."/>
            <person name="Mientus M."/>
            <person name="Wittenberg S."/>
            <person name="Lehmann R."/>
            <person name="Liesegang H."/>
            <person name="Daniel R."/>
            <person name="Liebl W."/>
        </authorList>
    </citation>
    <scope>NUCLEOTIDE SEQUENCE</scope>
    <source>
        <strain>DSM 6192</strain>
    </source>
</reference>
<keyword evidence="2 4" id="KW-0560">Oxidoreductase</keyword>
<dbReference type="PaxDb" id="665571-STHERM_c05590"/>
<accession>E0RQM0</accession>
<dbReference type="KEGG" id="sta:STHERM_c05590"/>
<dbReference type="CDD" id="cd12183">
    <property type="entry name" value="LDH_like_2"/>
    <property type="match status" value="1"/>
</dbReference>
<dbReference type="InterPro" id="IPR006140">
    <property type="entry name" value="D-isomer_DH_NAD-bd"/>
</dbReference>
<dbReference type="HOGENOM" id="CLU_019796_1_1_12"/>
<dbReference type="GO" id="GO:0008720">
    <property type="term" value="F:D-lactate dehydrogenase (NAD+) activity"/>
    <property type="evidence" value="ECO:0007669"/>
    <property type="project" value="TreeGrafter"/>
</dbReference>
<dbReference type="Gene3D" id="3.40.50.720">
    <property type="entry name" value="NAD(P)-binding Rossmann-like Domain"/>
    <property type="match status" value="2"/>
</dbReference>
<evidence type="ECO:0000313" key="8">
    <source>
        <dbReference type="Proteomes" id="UP000001296"/>
    </source>
</evidence>
<dbReference type="AlphaFoldDB" id="E0RQM0"/>
<proteinExistence type="inferred from homology"/>
<dbReference type="PROSITE" id="PS00671">
    <property type="entry name" value="D_2_HYDROXYACID_DH_3"/>
    <property type="match status" value="1"/>
</dbReference>
<dbReference type="InterPro" id="IPR058205">
    <property type="entry name" value="D-LDH-like"/>
</dbReference>
<dbReference type="PROSITE" id="PS00065">
    <property type="entry name" value="D_2_HYDROXYACID_DH_1"/>
    <property type="match status" value="1"/>
</dbReference>
<dbReference type="EMBL" id="CP001698">
    <property type="protein sequence ID" value="ADN01524.1"/>
    <property type="molecule type" value="Genomic_DNA"/>
</dbReference>
<dbReference type="SUPFAM" id="SSF52283">
    <property type="entry name" value="Formate/glycerate dehydrogenase catalytic domain-like"/>
    <property type="match status" value="1"/>
</dbReference>
<keyword evidence="3" id="KW-0520">NAD</keyword>
<reference evidence="7 8" key="2">
    <citation type="journal article" date="2010" name="J. Bacteriol.">
        <title>Genome sequence of the polysaccharide-degrading, thermophilic anaerobe Spirochaeta thermophila DSM 6192.</title>
        <authorList>
            <person name="Angelov A."/>
            <person name="Liebl S."/>
            <person name="Ballschmiter M."/>
            <person name="Bomeke M."/>
            <person name="Lehmann R."/>
            <person name="Liesegang H."/>
            <person name="Daniel R."/>
            <person name="Liebl W."/>
        </authorList>
    </citation>
    <scope>NUCLEOTIDE SEQUENCE [LARGE SCALE GENOMIC DNA]</scope>
    <source>
        <strain evidence="8">ATCC 49972 / DSM 6192 / RI 19.B1</strain>
    </source>
</reference>
<dbReference type="Proteomes" id="UP000001296">
    <property type="component" value="Chromosome"/>
</dbReference>
<sequence length="351" mass="39422">MKHLPSILMYDTKPYDREFFESVNQRYGFTIKYLSDRLTEDNAILAKGYDAVCLFVNDYVTPKVAEVFASAGVKLIALRCAGYNNIDLPSVYGKIHVVRVPAYSPHAVAEHTVALLLALNRKVHRAYWRTREFNFSLTGLMGFDLHGKTAGIIGTGQIGRLVAQILGDGFGMRILLHDPYPAGEWAASHGFSYVPLETLYRESDVISLHCPLTPQTIHLINDESLSLMKKGVFIVNTGRGKLIDTKALIQALKRGHIGAAGLDVYEEETEYFFEDHSDTHIQDDVLARLLTFPNVLVTSHQAFFTREALTNIAETTLKNIDDFFSGRSLENEICYQCDKASCRKKETGRCF</sequence>
<dbReference type="InterPro" id="IPR029753">
    <property type="entry name" value="D-isomer_DH_CS"/>
</dbReference>
<evidence type="ECO:0000313" key="7">
    <source>
        <dbReference type="EMBL" id="ADN01524.1"/>
    </source>
</evidence>
<organism evidence="7 8">
    <name type="scientific">Winmispira thermophila (strain ATCC 49972 / DSM 6192 / RI 19.B1)</name>
    <name type="common">Spirochaeta thermophila</name>
    <dbReference type="NCBI Taxonomy" id="665571"/>
    <lineage>
        <taxon>Bacteria</taxon>
        <taxon>Pseudomonadati</taxon>
        <taxon>Spirochaetota</taxon>
        <taxon>Spirochaetia</taxon>
        <taxon>Winmispirales</taxon>
        <taxon>Winmispiraceae</taxon>
        <taxon>Winmispira</taxon>
    </lineage>
</organism>
<feature type="domain" description="D-isomer specific 2-hydroxyacid dehydrogenase NAD-binding" evidence="6">
    <location>
        <begin position="113"/>
        <end position="302"/>
    </location>
</feature>
<dbReference type="PANTHER" id="PTHR43026:SF1">
    <property type="entry name" value="2-HYDROXYACID DEHYDROGENASE HOMOLOG 1-RELATED"/>
    <property type="match status" value="1"/>
</dbReference>
<comment type="similarity">
    <text evidence="1 4">Belongs to the D-isomer specific 2-hydroxyacid dehydrogenase family.</text>
</comment>
<dbReference type="SUPFAM" id="SSF51735">
    <property type="entry name" value="NAD(P)-binding Rossmann-fold domains"/>
    <property type="match status" value="1"/>
</dbReference>
<protein>
    <submittedName>
        <fullName evidence="7">2-hydroxyacid dehydrogenase-like protein 2</fullName>
        <ecNumber evidence="7">1.1.1.-</ecNumber>
    </submittedName>
</protein>
<gene>
    <name evidence="7" type="ordered locus">STHERM_c05590</name>
</gene>
<dbReference type="InterPro" id="IPR036291">
    <property type="entry name" value="NAD(P)-bd_dom_sf"/>
</dbReference>
<evidence type="ECO:0000256" key="3">
    <source>
        <dbReference type="ARBA" id="ARBA00023027"/>
    </source>
</evidence>
<dbReference type="InterPro" id="IPR006139">
    <property type="entry name" value="D-isomer_2_OHA_DH_cat_dom"/>
</dbReference>
<dbReference type="EC" id="1.1.1.-" evidence="7"/>
<evidence type="ECO:0000259" key="6">
    <source>
        <dbReference type="Pfam" id="PF02826"/>
    </source>
</evidence>
<dbReference type="RefSeq" id="WP_013313365.1">
    <property type="nucleotide sequence ID" value="NC_014484.1"/>
</dbReference>
<name>E0RQM0_WINT6</name>
<dbReference type="FunFam" id="3.40.50.720:FF:000292">
    <property type="entry name" value="Putative D-lactate dehydrogenase"/>
    <property type="match status" value="1"/>
</dbReference>
<dbReference type="GO" id="GO:0051287">
    <property type="term" value="F:NAD binding"/>
    <property type="evidence" value="ECO:0007669"/>
    <property type="project" value="InterPro"/>
</dbReference>
<evidence type="ECO:0000256" key="1">
    <source>
        <dbReference type="ARBA" id="ARBA00005854"/>
    </source>
</evidence>
<feature type="domain" description="D-isomer specific 2-hydroxyacid dehydrogenase catalytic" evidence="5">
    <location>
        <begin position="7"/>
        <end position="333"/>
    </location>
</feature>
<evidence type="ECO:0000256" key="2">
    <source>
        <dbReference type="ARBA" id="ARBA00023002"/>
    </source>
</evidence>
<dbReference type="Pfam" id="PF00389">
    <property type="entry name" value="2-Hacid_dh"/>
    <property type="match status" value="1"/>
</dbReference>
<dbReference type="eggNOG" id="COG1052">
    <property type="taxonomic scope" value="Bacteria"/>
</dbReference>
<evidence type="ECO:0000259" key="5">
    <source>
        <dbReference type="Pfam" id="PF00389"/>
    </source>
</evidence>
<evidence type="ECO:0000256" key="4">
    <source>
        <dbReference type="RuleBase" id="RU003719"/>
    </source>
</evidence>
<dbReference type="PANTHER" id="PTHR43026">
    <property type="entry name" value="2-HYDROXYACID DEHYDROGENASE HOMOLOG 1-RELATED"/>
    <property type="match status" value="1"/>
</dbReference>
<dbReference type="PROSITE" id="PS00670">
    <property type="entry name" value="D_2_HYDROXYACID_DH_2"/>
    <property type="match status" value="1"/>
</dbReference>
<dbReference type="InterPro" id="IPR029752">
    <property type="entry name" value="D-isomer_DH_CS1"/>
</dbReference>